<sequence length="390" mass="40833">MARRKGKSPLLIGSFAFFILLLQVLPGIVLAQAPSLPVPQLNAPNYQMSDLQAPQWETPQLEAPQWETPQLEPPGWDTPQLQPPGGDPPPLHAPDGSVPALEPPGGEIPQLRPPNSTIPSLQMPAIELPASQSPGGGVKKLDPAPLKPPSPEPFGETKGYDALKLSFKDMIGGTLGYSAALIEQGEVDLRTGAGKYGGFLLQLGLKGIDIGVKDTPWGNVTGLTLDGLDAKGIYDGYQFILKQNPNALAGNVNAQRSFSNAVNAANTVRVPGIVTGLNVGIAAISLPFDVFDTVTKFDQAFDSSLSQDKQNEKFVDGVGSFGSTLIDAGIIASVIPGGQTVAGVLVVTGAVLWGLSRLVKWSDKLAGGAITRGIREGVSKAVGWVKSIFA</sequence>
<dbReference type="EMBL" id="LJJB01000013">
    <property type="protein sequence ID" value="KQL45167.1"/>
    <property type="molecule type" value="Genomic_DNA"/>
</dbReference>
<gene>
    <name evidence="2" type="ORF">AN963_28145</name>
</gene>
<comment type="caution">
    <text evidence="2">The sequence shown here is derived from an EMBL/GenBank/DDBJ whole genome shotgun (WGS) entry which is preliminary data.</text>
</comment>
<evidence type="ECO:0000256" key="1">
    <source>
        <dbReference type="SAM" id="MobiDB-lite"/>
    </source>
</evidence>
<accession>A0ABR5N3T8</accession>
<organism evidence="2 3">
    <name type="scientific">Brevibacillus choshinensis</name>
    <dbReference type="NCBI Taxonomy" id="54911"/>
    <lineage>
        <taxon>Bacteria</taxon>
        <taxon>Bacillati</taxon>
        <taxon>Bacillota</taxon>
        <taxon>Bacilli</taxon>
        <taxon>Bacillales</taxon>
        <taxon>Paenibacillaceae</taxon>
        <taxon>Brevibacillus</taxon>
    </lineage>
</organism>
<dbReference type="Proteomes" id="UP000051063">
    <property type="component" value="Unassembled WGS sequence"/>
</dbReference>
<name>A0ABR5N3T8_BRECH</name>
<evidence type="ECO:0000313" key="3">
    <source>
        <dbReference type="Proteomes" id="UP000051063"/>
    </source>
</evidence>
<feature type="region of interest" description="Disordered" evidence="1">
    <location>
        <begin position="66"/>
        <end position="121"/>
    </location>
</feature>
<feature type="compositionally biased region" description="Pro residues" evidence="1">
    <location>
        <begin position="81"/>
        <end position="92"/>
    </location>
</feature>
<proteinExistence type="predicted"/>
<evidence type="ECO:0000313" key="2">
    <source>
        <dbReference type="EMBL" id="KQL45167.1"/>
    </source>
</evidence>
<reference evidence="2 3" key="1">
    <citation type="submission" date="2015-09" db="EMBL/GenBank/DDBJ databases">
        <title>Genome sequencing project for genomic taxonomy and phylogenomics of Bacillus-like bacteria.</title>
        <authorList>
            <person name="Liu B."/>
            <person name="Wang J."/>
            <person name="Zhu Y."/>
            <person name="Liu G."/>
            <person name="Chen Q."/>
            <person name="Chen Z."/>
            <person name="Lan J."/>
            <person name="Che J."/>
            <person name="Ge C."/>
            <person name="Shi H."/>
            <person name="Pan Z."/>
            <person name="Liu X."/>
        </authorList>
    </citation>
    <scope>NUCLEOTIDE SEQUENCE [LARGE SCALE GENOMIC DNA]</scope>
    <source>
        <strain evidence="2 3">DSM 8552</strain>
    </source>
</reference>
<protein>
    <submittedName>
        <fullName evidence="2">Uncharacterized protein</fullName>
    </submittedName>
</protein>
<dbReference type="RefSeq" id="WP_055747768.1">
    <property type="nucleotide sequence ID" value="NZ_LJJB01000013.1"/>
</dbReference>
<keyword evidence="3" id="KW-1185">Reference proteome</keyword>